<dbReference type="Proteomes" id="UP000202037">
    <property type="component" value="Segment"/>
</dbReference>
<keyword evidence="1" id="KW-0472">Membrane</keyword>
<dbReference type="GeneID" id="26625203"/>
<sequence>MMVVRADFPGARTTHYRREHPMLSKYTPSQKAKATAALLSALVLFLTTFAGYVADILPTGNGTAAAIGAGVAVVCAWLVRMATFLTNAAPTLDQIAAHTDQTIELVREVAPQAIDASYVGRHRAAE</sequence>
<proteinExistence type="predicted"/>
<dbReference type="OrthoDB" id="27982at10239"/>
<reference evidence="2 3" key="1">
    <citation type="journal article" date="2015" name="Genome Announc.">
        <title>Genome Sequences of Cluster G Mycobacteriophages Cambiare, FlagStaff, and MOOREtheMARYer.</title>
        <authorList>
            <person name="Pope W.H."/>
            <person name="Augustine D.A."/>
            <person name="Carroll D.C."/>
            <person name="Duncan J.C."/>
            <person name="Harwi K.M."/>
            <person name="Howry R."/>
            <person name="Jagessar B."/>
            <person name="Lum B.A."/>
            <person name="Meinert J.W."/>
            <person name="Migliozzi J.S."/>
            <person name="Milliken K.A."/>
            <person name="Mitchell C.J."/>
            <person name="Nalatwad A.S."/>
            <person name="Orlandini K.C."/>
            <person name="Rhein M.J."/>
            <person name="Saravanan V."/>
            <person name="Seese B.A."/>
            <person name="Schiebel J.G."/>
            <person name="Thomas K.B."/>
            <person name="Adkins N.L."/>
            <person name="Cohen K.L."/>
            <person name="Iyengar V.B."/>
            <person name="Kim H."/>
            <person name="Kramer Z.J."/>
            <person name="Montgomery M.T."/>
            <person name="Schafer C.E."/>
            <person name="Wilkes K.E."/>
            <person name="Grubb S.R."/>
            <person name="Warner M.H."/>
            <person name="Bowman C.A."/>
            <person name="Russell D.A."/>
            <person name="Hatfull G.F."/>
        </authorList>
    </citation>
    <scope>NUCLEOTIDE SEQUENCE [LARGE SCALE GENOMIC DNA]</scope>
</reference>
<feature type="transmembrane region" description="Helical" evidence="1">
    <location>
        <begin position="60"/>
        <end position="79"/>
    </location>
</feature>
<name>A0A0F6WEK2_9CAUD</name>
<evidence type="ECO:0000256" key="1">
    <source>
        <dbReference type="SAM" id="Phobius"/>
    </source>
</evidence>
<evidence type="ECO:0000313" key="3">
    <source>
        <dbReference type="Proteomes" id="UP000202037"/>
    </source>
</evidence>
<gene>
    <name evidence="2" type="primary">30</name>
    <name evidence="2" type="ORF">SEA_MOORETHEMARYER_30</name>
</gene>
<dbReference type="RefSeq" id="YP_009198067.1">
    <property type="nucleotide sequence ID" value="NC_028791.1"/>
</dbReference>
<keyword evidence="1" id="KW-1133">Transmembrane helix</keyword>
<dbReference type="EMBL" id="KR080202">
    <property type="protein sequence ID" value="AKF14891.1"/>
    <property type="molecule type" value="Genomic_DNA"/>
</dbReference>
<keyword evidence="3" id="KW-1185">Reference proteome</keyword>
<accession>A0A0F6WEK2</accession>
<organism evidence="2 3">
    <name type="scientific">Mycobacterium phage MOOREtheMARYer</name>
    <dbReference type="NCBI Taxonomy" id="1647309"/>
    <lineage>
        <taxon>Viruses</taxon>
        <taxon>Duplodnaviria</taxon>
        <taxon>Heunggongvirae</taxon>
        <taxon>Uroviricota</taxon>
        <taxon>Caudoviricetes</taxon>
        <taxon>Gclasvirinae</taxon>
        <taxon>Pinnievirus</taxon>
        <taxon>Pinnievirus moorethemaryer</taxon>
    </lineage>
</organism>
<evidence type="ECO:0000313" key="2">
    <source>
        <dbReference type="EMBL" id="AKF14891.1"/>
    </source>
</evidence>
<protein>
    <submittedName>
        <fullName evidence="2">Holin</fullName>
    </submittedName>
</protein>
<keyword evidence="1" id="KW-0812">Transmembrane</keyword>
<dbReference type="KEGG" id="vg:26625203"/>